<keyword evidence="1" id="KW-0732">Signal</keyword>
<dbReference type="PANTHER" id="PTHR35272:SF3">
    <property type="entry name" value="THIOL:DISULFIDE INTERCHANGE PROTEIN DSBC"/>
    <property type="match status" value="1"/>
</dbReference>
<feature type="signal peptide" evidence="1">
    <location>
        <begin position="1"/>
        <end position="19"/>
    </location>
</feature>
<evidence type="ECO:0000313" key="3">
    <source>
        <dbReference type="EMBL" id="APG26474.1"/>
    </source>
</evidence>
<feature type="chain" id="PRO_5039938226" description="Thioredoxin-like fold domain-containing protein" evidence="1">
    <location>
        <begin position="20"/>
        <end position="264"/>
    </location>
</feature>
<evidence type="ECO:0000259" key="2">
    <source>
        <dbReference type="Pfam" id="PF13098"/>
    </source>
</evidence>
<dbReference type="InterPro" id="IPR036249">
    <property type="entry name" value="Thioredoxin-like_sf"/>
</dbReference>
<dbReference type="STRING" id="1842532.A7E78_00475"/>
<dbReference type="OrthoDB" id="9800545at2"/>
<evidence type="ECO:0000256" key="1">
    <source>
        <dbReference type="SAM" id="SignalP"/>
    </source>
</evidence>
<dbReference type="PANTHER" id="PTHR35272">
    <property type="entry name" value="THIOL:DISULFIDE INTERCHANGE PROTEIN DSBC-RELATED"/>
    <property type="match status" value="1"/>
</dbReference>
<accession>A0A1L3GKM8</accession>
<dbReference type="RefSeq" id="WP_072282434.1">
    <property type="nucleotide sequence ID" value="NZ_CP015519.1"/>
</dbReference>
<dbReference type="Proteomes" id="UP000182517">
    <property type="component" value="Chromosome"/>
</dbReference>
<reference evidence="3 4" key="1">
    <citation type="journal article" date="2017" name="Genome Announc.">
        <title>Complete Genome Sequences of Two Acetylene-Fermenting Pelobacter acetylenicus Strains.</title>
        <authorList>
            <person name="Sutton J.M."/>
            <person name="Baesman S.M."/>
            <person name="Fierst J.L."/>
            <person name="Poret-Peterson A.T."/>
            <person name="Oremland R.S."/>
            <person name="Dunlap D.S."/>
            <person name="Akob D.M."/>
        </authorList>
    </citation>
    <scope>NUCLEOTIDE SEQUENCE [LARGE SCALE GENOMIC DNA]</scope>
    <source>
        <strain evidence="3 4">SFB93</strain>
    </source>
</reference>
<proteinExistence type="predicted"/>
<gene>
    <name evidence="3" type="ORF">A7E78_00475</name>
</gene>
<dbReference type="InterPro" id="IPR051470">
    <property type="entry name" value="Thiol:disulfide_interchange"/>
</dbReference>
<sequence length="264" mass="29238">MRFLLIGLLLIGWASIASAFPQEDCGEKRCTDCHSLTKEEAGFLLGAGADRVLKVDQAEMPGVWAVEVEKSGRKYPVYINYSKSHLLRGQVVRLKDGENLTKLRMASLNRVDVSRIPLEDALIIGDPQASKKVVVFTDPQCHFCAKLHRELPEVVARDPNIAFYIKLLPLAMHPDAYHIAKSIVCNRSMEMLENSFDGKSVPPPLCRAEAVDETLALARKLGIRSTPTLVLPDGRPFSGYKKADQLLNLLDSSEIDSSVEPGKR</sequence>
<dbReference type="InterPro" id="IPR012336">
    <property type="entry name" value="Thioredoxin-like_fold"/>
</dbReference>
<dbReference type="SUPFAM" id="SSF52833">
    <property type="entry name" value="Thioredoxin-like"/>
    <property type="match status" value="1"/>
</dbReference>
<dbReference type="Gene3D" id="3.40.30.10">
    <property type="entry name" value="Glutaredoxin"/>
    <property type="match status" value="1"/>
</dbReference>
<feature type="domain" description="Thioredoxin-like fold" evidence="2">
    <location>
        <begin position="129"/>
        <end position="250"/>
    </location>
</feature>
<dbReference type="AlphaFoldDB" id="A0A1L3GKM8"/>
<protein>
    <recommendedName>
        <fullName evidence="2">Thioredoxin-like fold domain-containing protein</fullName>
    </recommendedName>
</protein>
<keyword evidence="4" id="KW-1185">Reference proteome</keyword>
<organism evidence="3 4">
    <name type="scientific">Syntrophotalea acetylenivorans</name>
    <dbReference type="NCBI Taxonomy" id="1842532"/>
    <lineage>
        <taxon>Bacteria</taxon>
        <taxon>Pseudomonadati</taxon>
        <taxon>Thermodesulfobacteriota</taxon>
        <taxon>Desulfuromonadia</taxon>
        <taxon>Desulfuromonadales</taxon>
        <taxon>Syntrophotaleaceae</taxon>
        <taxon>Syntrophotalea</taxon>
    </lineage>
</organism>
<dbReference type="Pfam" id="PF13098">
    <property type="entry name" value="Thioredoxin_2"/>
    <property type="match status" value="1"/>
</dbReference>
<dbReference type="KEGG" id="pef:A7E78_00475"/>
<name>A0A1L3GKM8_9BACT</name>
<evidence type="ECO:0000313" key="4">
    <source>
        <dbReference type="Proteomes" id="UP000182517"/>
    </source>
</evidence>
<dbReference type="CDD" id="cd03020">
    <property type="entry name" value="DsbA_DsbC_DsbG"/>
    <property type="match status" value="1"/>
</dbReference>
<dbReference type="InterPro" id="IPR033954">
    <property type="entry name" value="DiS-bond_Isoase_DsbC/G"/>
</dbReference>
<dbReference type="EMBL" id="CP015519">
    <property type="protein sequence ID" value="APG26474.1"/>
    <property type="molecule type" value="Genomic_DNA"/>
</dbReference>